<dbReference type="Pfam" id="PF06585">
    <property type="entry name" value="JHBP"/>
    <property type="match status" value="1"/>
</dbReference>
<evidence type="ECO:0008006" key="4">
    <source>
        <dbReference type="Google" id="ProtNLM"/>
    </source>
</evidence>
<reference evidence="2" key="1">
    <citation type="submission" date="2022-01" db="EMBL/GenBank/DDBJ databases">
        <authorList>
            <person name="King R."/>
        </authorList>
    </citation>
    <scope>NUCLEOTIDE SEQUENCE</scope>
</reference>
<feature type="signal peptide" evidence="1">
    <location>
        <begin position="1"/>
        <end position="19"/>
    </location>
</feature>
<evidence type="ECO:0000313" key="3">
    <source>
        <dbReference type="Proteomes" id="UP001153620"/>
    </source>
</evidence>
<dbReference type="OrthoDB" id="8179031at2759"/>
<name>A0A9N9SAC8_9DIPT</name>
<dbReference type="AlphaFoldDB" id="A0A9N9SAC8"/>
<dbReference type="PANTHER" id="PTHR11008:SF39">
    <property type="entry name" value="CIRCADIAN CLOCK-CONTROLLED PROTEIN-LIKE PROTEIN"/>
    <property type="match status" value="1"/>
</dbReference>
<gene>
    <name evidence="2" type="ORF">CHIRRI_LOCUS14816</name>
</gene>
<organism evidence="2 3">
    <name type="scientific">Chironomus riparius</name>
    <dbReference type="NCBI Taxonomy" id="315576"/>
    <lineage>
        <taxon>Eukaryota</taxon>
        <taxon>Metazoa</taxon>
        <taxon>Ecdysozoa</taxon>
        <taxon>Arthropoda</taxon>
        <taxon>Hexapoda</taxon>
        <taxon>Insecta</taxon>
        <taxon>Pterygota</taxon>
        <taxon>Neoptera</taxon>
        <taxon>Endopterygota</taxon>
        <taxon>Diptera</taxon>
        <taxon>Nematocera</taxon>
        <taxon>Chironomoidea</taxon>
        <taxon>Chironomidae</taxon>
        <taxon>Chironominae</taxon>
        <taxon>Chironomus</taxon>
    </lineage>
</organism>
<dbReference type="Proteomes" id="UP001153620">
    <property type="component" value="Chromosome 4"/>
</dbReference>
<keyword evidence="1" id="KW-0732">Signal</keyword>
<dbReference type="Gene3D" id="3.15.10.30">
    <property type="entry name" value="Haemolymph juvenile hormone binding protein"/>
    <property type="match status" value="1"/>
</dbReference>
<reference evidence="2" key="2">
    <citation type="submission" date="2022-10" db="EMBL/GenBank/DDBJ databases">
        <authorList>
            <consortium name="ENA_rothamsted_submissions"/>
            <consortium name="culmorum"/>
            <person name="King R."/>
        </authorList>
    </citation>
    <scope>NUCLEOTIDE SEQUENCE</scope>
</reference>
<dbReference type="GO" id="GO:0005615">
    <property type="term" value="C:extracellular space"/>
    <property type="evidence" value="ECO:0007669"/>
    <property type="project" value="TreeGrafter"/>
</dbReference>
<proteinExistence type="predicted"/>
<dbReference type="SMART" id="SM00700">
    <property type="entry name" value="JHBP"/>
    <property type="match status" value="1"/>
</dbReference>
<protein>
    <recommendedName>
        <fullName evidence="4">Hemolymph juvenile hormone binding protein</fullName>
    </recommendedName>
</protein>
<sequence length="245" mass="27686">MRFYQILLIFHVIKVTFEALPPSITSCRRNNPNISQCIVNVMEKMQPALATGDLGGGYTVPKLEPLFIKYMDFGESGGVRIQLHDANIYGCSKFKLDKLRVNMKDLKFDALVSLPPFQVISKYQMEFNFFGTRLKSTGDYFAEHAGAKIIMPIRGHRTVKNGVEVVKFDKIALKFDRGKITQLKISNLFGGNKSIEEIINALVLNNQDFALQNVNPQMEIRLSEIFTEIANKVVANASFDDIFPL</sequence>
<evidence type="ECO:0000313" key="2">
    <source>
        <dbReference type="EMBL" id="CAG9812009.1"/>
    </source>
</evidence>
<dbReference type="InterPro" id="IPR010562">
    <property type="entry name" value="Haemolymph_juvenile_hormone-bd"/>
</dbReference>
<feature type="chain" id="PRO_5040363709" description="Hemolymph juvenile hormone binding protein" evidence="1">
    <location>
        <begin position="20"/>
        <end position="245"/>
    </location>
</feature>
<keyword evidence="3" id="KW-1185">Reference proteome</keyword>
<evidence type="ECO:0000256" key="1">
    <source>
        <dbReference type="SAM" id="SignalP"/>
    </source>
</evidence>
<dbReference type="EMBL" id="OU895880">
    <property type="protein sequence ID" value="CAG9812009.1"/>
    <property type="molecule type" value="Genomic_DNA"/>
</dbReference>
<accession>A0A9N9SAC8</accession>
<dbReference type="InterPro" id="IPR038606">
    <property type="entry name" value="To_sf"/>
</dbReference>
<dbReference type="PANTHER" id="PTHR11008">
    <property type="entry name" value="PROTEIN TAKEOUT-LIKE PROTEIN"/>
    <property type="match status" value="1"/>
</dbReference>